<evidence type="ECO:0000256" key="2">
    <source>
        <dbReference type="ARBA" id="ARBA00022827"/>
    </source>
</evidence>
<dbReference type="GO" id="GO:0044550">
    <property type="term" value="P:secondary metabolite biosynthetic process"/>
    <property type="evidence" value="ECO:0007669"/>
    <property type="project" value="TreeGrafter"/>
</dbReference>
<feature type="transmembrane region" description="Helical" evidence="4">
    <location>
        <begin position="6"/>
        <end position="26"/>
    </location>
</feature>
<dbReference type="SUPFAM" id="SSF54373">
    <property type="entry name" value="FAD-linked reductases, C-terminal domain"/>
    <property type="match status" value="1"/>
</dbReference>
<keyword evidence="3" id="KW-0560">Oxidoreductase</keyword>
<dbReference type="Gene3D" id="3.50.50.60">
    <property type="entry name" value="FAD/NAD(P)-binding domain"/>
    <property type="match status" value="1"/>
</dbReference>
<proteinExistence type="predicted"/>
<feature type="domain" description="FAD-binding" evidence="5">
    <location>
        <begin position="157"/>
        <end position="394"/>
    </location>
</feature>
<dbReference type="VEuPathDB" id="FungiDB:EMCG_03917"/>
<dbReference type="SUPFAM" id="SSF51905">
    <property type="entry name" value="FAD/NAD(P)-binding domain"/>
    <property type="match status" value="1"/>
</dbReference>
<name>A0A2B7Z8M3_9EURO</name>
<dbReference type="InterPro" id="IPR051104">
    <property type="entry name" value="FAD_monoxygenase"/>
</dbReference>
<dbReference type="PANTHER" id="PTHR46720:SF3">
    <property type="entry name" value="FAD-BINDING DOMAIN-CONTAINING PROTEIN-RELATED"/>
    <property type="match status" value="1"/>
</dbReference>
<reference evidence="6 7" key="1">
    <citation type="submission" date="2017-10" db="EMBL/GenBank/DDBJ databases">
        <title>Comparative genomics in systemic dimorphic fungi from Ajellomycetaceae.</title>
        <authorList>
            <person name="Munoz J.F."/>
            <person name="Mcewen J.G."/>
            <person name="Clay O.K."/>
            <person name="Cuomo C.A."/>
        </authorList>
    </citation>
    <scope>NUCLEOTIDE SEQUENCE [LARGE SCALE GENOMIC DNA]</scope>
    <source>
        <strain evidence="6 7">UAMH4076</strain>
    </source>
</reference>
<organism evidence="6 7">
    <name type="scientific">[Emmonsia] crescens</name>
    <dbReference type="NCBI Taxonomy" id="73230"/>
    <lineage>
        <taxon>Eukaryota</taxon>
        <taxon>Fungi</taxon>
        <taxon>Dikarya</taxon>
        <taxon>Ascomycota</taxon>
        <taxon>Pezizomycotina</taxon>
        <taxon>Eurotiomycetes</taxon>
        <taxon>Eurotiomycetidae</taxon>
        <taxon>Onygenales</taxon>
        <taxon>Ajellomycetaceae</taxon>
        <taxon>Emergomyces</taxon>
    </lineage>
</organism>
<keyword evidence="2" id="KW-0274">FAD</keyword>
<evidence type="ECO:0000259" key="5">
    <source>
        <dbReference type="Pfam" id="PF01494"/>
    </source>
</evidence>
<dbReference type="Proteomes" id="UP000226031">
    <property type="component" value="Unassembled WGS sequence"/>
</dbReference>
<keyword evidence="4" id="KW-1133">Transmembrane helix</keyword>
<evidence type="ECO:0000256" key="1">
    <source>
        <dbReference type="ARBA" id="ARBA00022630"/>
    </source>
</evidence>
<sequence>MASTEPPFSIAIIGAGIAGLALAIGLRKQNVSCKIYEAAPQFDAVGAGIGMGPNALRAMELMDKDFAKMYDEIKVGNACCDRLHEQFEILSAGQGFGVLDGWYGGSVSHPNFERSSAHRKALLEVMSSLIPDGTVEFNKRVIRVDHAAVAAAAAGGKKKKKKKKNNNNNKTKKKNQVYLMFSDGGTVVVDAVVGCDGIKGITRAAVLQTKYPEEIVAKYCNTYAYRRVVPMQEAKRIIGSYAENAKWYMGEGRGCVMYPISKGDEVNVIVFIRDEEPWVGEQAAIPVSREEMRSDFDGFDQRLIELLDNTKPFRWPLFHHPNTSTYYYGHVCLLGDSAHASSPSQAAGAGLGLEDALVLSRLLGLVKHPEHLEIAFEVYNAIRQPRAQAVVQESQEVLFAYFLTHPEFGHDIGKLTDYANKRLPLIWFHDLEADVKEAGDRFGELTADG</sequence>
<dbReference type="Pfam" id="PF13450">
    <property type="entry name" value="NAD_binding_8"/>
    <property type="match status" value="1"/>
</dbReference>
<keyword evidence="7" id="KW-1185">Reference proteome</keyword>
<accession>A0A2B7Z8M3</accession>
<evidence type="ECO:0000256" key="4">
    <source>
        <dbReference type="SAM" id="Phobius"/>
    </source>
</evidence>
<gene>
    <name evidence="6" type="ORF">GX50_07451</name>
</gene>
<keyword evidence="4" id="KW-0812">Transmembrane</keyword>
<comment type="caution">
    <text evidence="6">The sequence shown here is derived from an EMBL/GenBank/DDBJ whole genome shotgun (WGS) entry which is preliminary data.</text>
</comment>
<protein>
    <recommendedName>
        <fullName evidence="5">FAD-binding domain-containing protein</fullName>
    </recommendedName>
</protein>
<evidence type="ECO:0000313" key="6">
    <source>
        <dbReference type="EMBL" id="PGH29780.1"/>
    </source>
</evidence>
<dbReference type="GO" id="GO:0071949">
    <property type="term" value="F:FAD binding"/>
    <property type="evidence" value="ECO:0007669"/>
    <property type="project" value="InterPro"/>
</dbReference>
<evidence type="ECO:0000313" key="7">
    <source>
        <dbReference type="Proteomes" id="UP000226031"/>
    </source>
</evidence>
<dbReference type="EMBL" id="PDND01000212">
    <property type="protein sequence ID" value="PGH29780.1"/>
    <property type="molecule type" value="Genomic_DNA"/>
</dbReference>
<dbReference type="AlphaFoldDB" id="A0A2B7Z8M3"/>
<dbReference type="Pfam" id="PF01494">
    <property type="entry name" value="FAD_binding_3"/>
    <property type="match status" value="1"/>
</dbReference>
<evidence type="ECO:0000256" key="3">
    <source>
        <dbReference type="ARBA" id="ARBA00023002"/>
    </source>
</evidence>
<dbReference type="PANTHER" id="PTHR46720">
    <property type="entry name" value="HYDROXYLASE, PUTATIVE (AFU_ORTHOLOGUE AFUA_3G01460)-RELATED"/>
    <property type="match status" value="1"/>
</dbReference>
<keyword evidence="4" id="KW-0472">Membrane</keyword>
<dbReference type="InterPro" id="IPR002938">
    <property type="entry name" value="FAD-bd"/>
</dbReference>
<dbReference type="InterPro" id="IPR036188">
    <property type="entry name" value="FAD/NAD-bd_sf"/>
</dbReference>
<dbReference type="STRING" id="73230.A0A2B7Z8M3"/>
<dbReference type="PRINTS" id="PR00420">
    <property type="entry name" value="RNGMNOXGNASE"/>
</dbReference>
<dbReference type="GO" id="GO:0016491">
    <property type="term" value="F:oxidoreductase activity"/>
    <property type="evidence" value="ECO:0007669"/>
    <property type="project" value="UniProtKB-KW"/>
</dbReference>
<keyword evidence="1" id="KW-0285">Flavoprotein</keyword>